<dbReference type="PANTHER" id="PTHR46925:SF2">
    <property type="entry name" value="G-PROTEIN COUPLED RECEPTOR TKR-1-RELATED"/>
    <property type="match status" value="1"/>
</dbReference>
<dbReference type="GO" id="GO:0004995">
    <property type="term" value="F:tachykinin receptor activity"/>
    <property type="evidence" value="ECO:0007669"/>
    <property type="project" value="InterPro"/>
</dbReference>
<evidence type="ECO:0000256" key="3">
    <source>
        <dbReference type="ARBA" id="ARBA00022475"/>
    </source>
</evidence>
<evidence type="ECO:0000256" key="6">
    <source>
        <dbReference type="ARBA" id="ARBA00023040"/>
    </source>
</evidence>
<evidence type="ECO:0000256" key="5">
    <source>
        <dbReference type="ARBA" id="ARBA00022989"/>
    </source>
</evidence>
<dbReference type="PROSITE" id="PS00237">
    <property type="entry name" value="G_PROTEIN_RECEP_F1_1"/>
    <property type="match status" value="1"/>
</dbReference>
<keyword evidence="9 10" id="KW-0807">Transducer</keyword>
<dbReference type="SUPFAM" id="SSF81321">
    <property type="entry name" value="Family A G protein-coupled receptor-like"/>
    <property type="match status" value="1"/>
</dbReference>
<dbReference type="AlphaFoldDB" id="A0A834IAB1"/>
<keyword evidence="6 10" id="KW-0297">G-protein coupled receptor</keyword>
<dbReference type="PRINTS" id="PR00237">
    <property type="entry name" value="GPCRRHODOPSN"/>
</dbReference>
<dbReference type="Proteomes" id="UP000625711">
    <property type="component" value="Unassembled WGS sequence"/>
</dbReference>
<dbReference type="GO" id="GO:0005886">
    <property type="term" value="C:plasma membrane"/>
    <property type="evidence" value="ECO:0007669"/>
    <property type="project" value="UniProtKB-SubCell"/>
</dbReference>
<organism evidence="13 14">
    <name type="scientific">Rhynchophorus ferrugineus</name>
    <name type="common">Red palm weevil</name>
    <name type="synonym">Curculio ferrugineus</name>
    <dbReference type="NCBI Taxonomy" id="354439"/>
    <lineage>
        <taxon>Eukaryota</taxon>
        <taxon>Metazoa</taxon>
        <taxon>Ecdysozoa</taxon>
        <taxon>Arthropoda</taxon>
        <taxon>Hexapoda</taxon>
        <taxon>Insecta</taxon>
        <taxon>Pterygota</taxon>
        <taxon>Neoptera</taxon>
        <taxon>Endopterygota</taxon>
        <taxon>Coleoptera</taxon>
        <taxon>Polyphaga</taxon>
        <taxon>Cucujiformia</taxon>
        <taxon>Curculionidae</taxon>
        <taxon>Dryophthorinae</taxon>
        <taxon>Rhynchophorus</taxon>
    </lineage>
</organism>
<keyword evidence="5 11" id="KW-1133">Transmembrane helix</keyword>
<feature type="domain" description="G-protein coupled receptors family 1 profile" evidence="12">
    <location>
        <begin position="1"/>
        <end position="106"/>
    </location>
</feature>
<evidence type="ECO:0000256" key="9">
    <source>
        <dbReference type="ARBA" id="ARBA00023224"/>
    </source>
</evidence>
<evidence type="ECO:0000313" key="14">
    <source>
        <dbReference type="Proteomes" id="UP000625711"/>
    </source>
</evidence>
<gene>
    <name evidence="13" type="ORF">GWI33_008473</name>
</gene>
<keyword evidence="3" id="KW-1003">Cell membrane</keyword>
<feature type="transmembrane region" description="Helical" evidence="11">
    <location>
        <begin position="46"/>
        <end position="68"/>
    </location>
</feature>
<dbReference type="InterPro" id="IPR001681">
    <property type="entry name" value="Neurokn_rcpt"/>
</dbReference>
<keyword evidence="8 10" id="KW-0675">Receptor</keyword>
<evidence type="ECO:0000256" key="7">
    <source>
        <dbReference type="ARBA" id="ARBA00023136"/>
    </source>
</evidence>
<sequence length="106" mass="12060">MYCTISNFIANATVAASVFTLTGISCDRYLAIVYPLQPRMSKTSSLVTIFFIWTASMIFALPCLLYSATISHRGTVSKYVTKRCHDQTKPNYLELYAKWIRCVDRT</sequence>
<dbReference type="PROSITE" id="PS50262">
    <property type="entry name" value="G_PROTEIN_RECEP_F1_2"/>
    <property type="match status" value="1"/>
</dbReference>
<dbReference type="InterPro" id="IPR017452">
    <property type="entry name" value="GPCR_Rhodpsn_7TM"/>
</dbReference>
<dbReference type="EMBL" id="JAACXV010002585">
    <property type="protein sequence ID" value="KAF7277370.1"/>
    <property type="molecule type" value="Genomic_DNA"/>
</dbReference>
<evidence type="ECO:0000256" key="8">
    <source>
        <dbReference type="ARBA" id="ARBA00023170"/>
    </source>
</evidence>
<reference evidence="13" key="1">
    <citation type="submission" date="2020-08" db="EMBL/GenBank/DDBJ databases">
        <title>Genome sequencing and assembly of the red palm weevil Rhynchophorus ferrugineus.</title>
        <authorList>
            <person name="Dias G.B."/>
            <person name="Bergman C.M."/>
            <person name="Manee M."/>
        </authorList>
    </citation>
    <scope>NUCLEOTIDE SEQUENCE</scope>
    <source>
        <strain evidence="13">AA-2017</strain>
        <tissue evidence="13">Whole larva</tissue>
    </source>
</reference>
<evidence type="ECO:0000259" key="12">
    <source>
        <dbReference type="PROSITE" id="PS50262"/>
    </source>
</evidence>
<comment type="caution">
    <text evidence="13">The sequence shown here is derived from an EMBL/GenBank/DDBJ whole genome shotgun (WGS) entry which is preliminary data.</text>
</comment>
<dbReference type="OrthoDB" id="5981855at2759"/>
<dbReference type="PANTHER" id="PTHR46925">
    <property type="entry name" value="G-PROTEIN COUPLED RECEPTOR TKR-1-RELATED"/>
    <property type="match status" value="1"/>
</dbReference>
<evidence type="ECO:0000256" key="11">
    <source>
        <dbReference type="SAM" id="Phobius"/>
    </source>
</evidence>
<accession>A0A834IAB1</accession>
<proteinExistence type="inferred from homology"/>
<evidence type="ECO:0000256" key="4">
    <source>
        <dbReference type="ARBA" id="ARBA00022692"/>
    </source>
</evidence>
<protein>
    <recommendedName>
        <fullName evidence="12">G-protein coupled receptors family 1 profile domain-containing protein</fullName>
    </recommendedName>
</protein>
<evidence type="ECO:0000313" key="13">
    <source>
        <dbReference type="EMBL" id="KAF7277370.1"/>
    </source>
</evidence>
<keyword evidence="7 11" id="KW-0472">Membrane</keyword>
<keyword evidence="4 10" id="KW-0812">Transmembrane</keyword>
<dbReference type="Pfam" id="PF00001">
    <property type="entry name" value="7tm_1"/>
    <property type="match status" value="1"/>
</dbReference>
<comment type="subcellular location">
    <subcellularLocation>
        <location evidence="1">Cell membrane</location>
        <topology evidence="1">Multi-pass membrane protein</topology>
    </subcellularLocation>
</comment>
<dbReference type="Gene3D" id="1.20.1070.10">
    <property type="entry name" value="Rhodopsin 7-helix transmembrane proteins"/>
    <property type="match status" value="1"/>
</dbReference>
<evidence type="ECO:0000256" key="1">
    <source>
        <dbReference type="ARBA" id="ARBA00004651"/>
    </source>
</evidence>
<comment type="similarity">
    <text evidence="2 10">Belongs to the G-protein coupled receptor 1 family.</text>
</comment>
<dbReference type="InterPro" id="IPR000276">
    <property type="entry name" value="GPCR_Rhodpsn"/>
</dbReference>
<name>A0A834IAB1_RHYFE</name>
<keyword evidence="14" id="KW-1185">Reference proteome</keyword>
<evidence type="ECO:0000256" key="10">
    <source>
        <dbReference type="RuleBase" id="RU000688"/>
    </source>
</evidence>
<evidence type="ECO:0000256" key="2">
    <source>
        <dbReference type="ARBA" id="ARBA00010663"/>
    </source>
</evidence>